<evidence type="ECO:0000259" key="4">
    <source>
        <dbReference type="Pfam" id="PF04500"/>
    </source>
</evidence>
<gene>
    <name evidence="5" type="ORF">PMACD_LOCUS4547</name>
</gene>
<proteinExistence type="predicted"/>
<feature type="domain" description="FLYWCH-type" evidence="4">
    <location>
        <begin position="94"/>
        <end position="143"/>
    </location>
</feature>
<feature type="domain" description="FLYWCH-type" evidence="4">
    <location>
        <begin position="152"/>
        <end position="204"/>
    </location>
</feature>
<reference evidence="5" key="1">
    <citation type="submission" date="2021-02" db="EMBL/GenBank/DDBJ databases">
        <authorList>
            <person name="Steward A R."/>
        </authorList>
    </citation>
    <scope>NUCLEOTIDE SEQUENCE</scope>
</reference>
<dbReference type="InterPro" id="IPR007588">
    <property type="entry name" value="Znf_FLYWCH"/>
</dbReference>
<evidence type="ECO:0000256" key="3">
    <source>
        <dbReference type="ARBA" id="ARBA00022833"/>
    </source>
</evidence>
<protein>
    <recommendedName>
        <fullName evidence="4">FLYWCH-type domain-containing protein</fullName>
    </recommendedName>
</protein>
<evidence type="ECO:0000256" key="2">
    <source>
        <dbReference type="ARBA" id="ARBA00022771"/>
    </source>
</evidence>
<keyword evidence="1" id="KW-0479">Metal-binding</keyword>
<dbReference type="OrthoDB" id="7415410at2759"/>
<dbReference type="Pfam" id="PF04500">
    <property type="entry name" value="FLYWCH"/>
    <property type="match status" value="3"/>
</dbReference>
<name>A0A821Q8R5_9NEOP</name>
<organism evidence="5 6">
    <name type="scientific">Pieris macdunnoughi</name>
    <dbReference type="NCBI Taxonomy" id="345717"/>
    <lineage>
        <taxon>Eukaryota</taxon>
        <taxon>Metazoa</taxon>
        <taxon>Ecdysozoa</taxon>
        <taxon>Arthropoda</taxon>
        <taxon>Hexapoda</taxon>
        <taxon>Insecta</taxon>
        <taxon>Pterygota</taxon>
        <taxon>Neoptera</taxon>
        <taxon>Endopterygota</taxon>
        <taxon>Lepidoptera</taxon>
        <taxon>Glossata</taxon>
        <taxon>Ditrysia</taxon>
        <taxon>Papilionoidea</taxon>
        <taxon>Pieridae</taxon>
        <taxon>Pierinae</taxon>
        <taxon>Pieris</taxon>
    </lineage>
</organism>
<dbReference type="Gene3D" id="2.20.25.240">
    <property type="match status" value="3"/>
</dbReference>
<dbReference type="AlphaFoldDB" id="A0A821Q8R5"/>
<dbReference type="EMBL" id="CAJOBZ010000008">
    <property type="protein sequence ID" value="CAF4820167.1"/>
    <property type="molecule type" value="Genomic_DNA"/>
</dbReference>
<keyword evidence="2" id="KW-0863">Zinc-finger</keyword>
<evidence type="ECO:0000313" key="6">
    <source>
        <dbReference type="Proteomes" id="UP000663880"/>
    </source>
</evidence>
<comment type="caution">
    <text evidence="5">The sequence shown here is derived from an EMBL/GenBank/DDBJ whole genome shotgun (WGS) entry which is preliminary data.</text>
</comment>
<feature type="domain" description="FLYWCH-type" evidence="4">
    <location>
        <begin position="11"/>
        <end position="70"/>
    </location>
</feature>
<evidence type="ECO:0000256" key="1">
    <source>
        <dbReference type="ARBA" id="ARBA00022723"/>
    </source>
</evidence>
<sequence>MTGSEDGAVSYTVTQRGAPCLMINGFGFVARKRRGPRVYWTCRNRRQFNCHARALTNAGQLTMSFTVHNHPSLPSDEFFRIENLIEVIAVDMEFVISNRGRRHMRLNGFSFYPEKVFPEKNKVRWRCTRRTCRAYAHTLHDQNFVRLCVGPGGRPRLWVRGKSFYAAHTMRSGIVRWRCTMGGCGCKAYTQKGKLHKLMGEHNHENRWKRKPVGNKSAQYSSRFSNSFAMPRVPQLDFDNFDPSAWVTPY</sequence>
<accession>A0A821Q8R5</accession>
<keyword evidence="6" id="KW-1185">Reference proteome</keyword>
<dbReference type="GO" id="GO:0008270">
    <property type="term" value="F:zinc ion binding"/>
    <property type="evidence" value="ECO:0007669"/>
    <property type="project" value="UniProtKB-KW"/>
</dbReference>
<keyword evidence="3" id="KW-0862">Zinc</keyword>
<dbReference type="Proteomes" id="UP000663880">
    <property type="component" value="Unassembled WGS sequence"/>
</dbReference>
<evidence type="ECO:0000313" key="5">
    <source>
        <dbReference type="EMBL" id="CAF4820167.1"/>
    </source>
</evidence>